<accession>A0A383BXE6</accession>
<evidence type="ECO:0000313" key="1">
    <source>
        <dbReference type="EMBL" id="SVE24078.1"/>
    </source>
</evidence>
<name>A0A383BXE6_9ZZZZ</name>
<reference evidence="1" key="1">
    <citation type="submission" date="2018-05" db="EMBL/GenBank/DDBJ databases">
        <authorList>
            <person name="Lanie J.A."/>
            <person name="Ng W.-L."/>
            <person name="Kazmierczak K.M."/>
            <person name="Andrzejewski T.M."/>
            <person name="Davidsen T.M."/>
            <person name="Wayne K.J."/>
            <person name="Tettelin H."/>
            <person name="Glass J.I."/>
            <person name="Rusch D."/>
            <person name="Podicherti R."/>
            <person name="Tsui H.-C.T."/>
            <person name="Winkler M.E."/>
        </authorList>
    </citation>
    <scope>NUCLEOTIDE SEQUENCE</scope>
</reference>
<proteinExistence type="predicted"/>
<sequence>FRLAHEAASQALCEAELGVEQIINLGIIGTSLSSSNACLQSRANAEAILKAGSPCVTSLRVAMVLGEGDYASFALARNARKPIVLAFRAASLEQPVDCQDVIAGLLAAVRLPQETRVLELAGPESLTRAALIKRAGRILGNQPRVISIPLWIGSMLAAAMERLSSNPPITRAMLGVLDHDDEIDTYDACEVLNISLTPLDETLARVLSS</sequence>
<dbReference type="AlphaFoldDB" id="A0A383BXE6"/>
<dbReference type="EMBL" id="UINC01203697">
    <property type="protein sequence ID" value="SVE24078.1"/>
    <property type="molecule type" value="Genomic_DNA"/>
</dbReference>
<dbReference type="InterPro" id="IPR036291">
    <property type="entry name" value="NAD(P)-bd_dom_sf"/>
</dbReference>
<gene>
    <name evidence="1" type="ORF">METZ01_LOCUS476932</name>
</gene>
<organism evidence="1">
    <name type="scientific">marine metagenome</name>
    <dbReference type="NCBI Taxonomy" id="408172"/>
    <lineage>
        <taxon>unclassified sequences</taxon>
        <taxon>metagenomes</taxon>
        <taxon>ecological metagenomes</taxon>
    </lineage>
</organism>
<dbReference type="Gene3D" id="3.40.50.720">
    <property type="entry name" value="NAD(P)-binding Rossmann-like Domain"/>
    <property type="match status" value="1"/>
</dbReference>
<evidence type="ECO:0008006" key="2">
    <source>
        <dbReference type="Google" id="ProtNLM"/>
    </source>
</evidence>
<dbReference type="SUPFAM" id="SSF51735">
    <property type="entry name" value="NAD(P)-binding Rossmann-fold domains"/>
    <property type="match status" value="1"/>
</dbReference>
<feature type="non-terminal residue" evidence="1">
    <location>
        <position position="1"/>
    </location>
</feature>
<protein>
    <recommendedName>
        <fullName evidence="2">NAD(P)-binding domain-containing protein</fullName>
    </recommendedName>
</protein>